<dbReference type="RefSeq" id="WP_006271430.1">
    <property type="nucleotide sequence ID" value="NZ_GL883077.1"/>
</dbReference>
<feature type="signal peptide" evidence="1">
    <location>
        <begin position="1"/>
        <end position="20"/>
    </location>
</feature>
<reference evidence="3" key="1">
    <citation type="submission" date="2011-03" db="EMBL/GenBank/DDBJ databases">
        <title>Draft genome sequence of Brevundimonas diminuta.</title>
        <authorList>
            <person name="Brown P.J.B."/>
            <person name="Buechlein A."/>
            <person name="Hemmerich C."/>
            <person name="Brun Y.V."/>
        </authorList>
    </citation>
    <scope>NUCLEOTIDE SEQUENCE [LARGE SCALE GENOMIC DNA]</scope>
    <source>
        <strain evidence="3">C19</strain>
    </source>
</reference>
<gene>
    <name evidence="2" type="ORF">ABI_06890</name>
</gene>
<sequence length="306" mass="32904">MLRRLLIALCLISLPLQASAQVEDWPEVVVKARGTAVAPAMWRVSDGDSQVIVIGVLPVFPKKQAWNSKRIENALRGANVLITPATSHAGAGDMTSLMFRKGLPDGKKLKDVLSPALFARYEATAVRAKVSIRDFARDKPVWAMVRLRREVLEKRGLTDDEPVATIRRLAGRAGVPVRAAANYDMGAIVKDINAMTPQAAEVCVAATLDDIDFLLDRSGRAATAWAVGDLATVRNNYPASAMARCLSESSKGSALMERSINDSVSAVEKALKKPGKSVAVLPLAILLRRGAALDRLRAKGYDVSAP</sequence>
<dbReference type="HOGENOM" id="CLU_073326_0_0_5"/>
<evidence type="ECO:0000313" key="3">
    <source>
        <dbReference type="Proteomes" id="UP000006512"/>
    </source>
</evidence>
<proteinExistence type="predicted"/>
<dbReference type="eggNOG" id="COG3735">
    <property type="taxonomic scope" value="Bacteria"/>
</dbReference>
<organism evidence="2 3">
    <name type="scientific">Asticcacaulis biprosthecium C19</name>
    <dbReference type="NCBI Taxonomy" id="715226"/>
    <lineage>
        <taxon>Bacteria</taxon>
        <taxon>Pseudomonadati</taxon>
        <taxon>Pseudomonadota</taxon>
        <taxon>Alphaproteobacteria</taxon>
        <taxon>Caulobacterales</taxon>
        <taxon>Caulobacteraceae</taxon>
        <taxon>Asticcacaulis</taxon>
    </lineage>
</organism>
<keyword evidence="3" id="KW-1185">Reference proteome</keyword>
<feature type="chain" id="PRO_5003316652" evidence="1">
    <location>
        <begin position="21"/>
        <end position="306"/>
    </location>
</feature>
<evidence type="ECO:0000313" key="2">
    <source>
        <dbReference type="EMBL" id="EGF92255.1"/>
    </source>
</evidence>
<dbReference type="STRING" id="715226.ABI_06890"/>
<protein>
    <submittedName>
        <fullName evidence="2">GumN family protein</fullName>
    </submittedName>
</protein>
<dbReference type="EMBL" id="GL883077">
    <property type="protein sequence ID" value="EGF92255.1"/>
    <property type="molecule type" value="Genomic_DNA"/>
</dbReference>
<dbReference type="CDD" id="cd14788">
    <property type="entry name" value="GumN"/>
    <property type="match status" value="1"/>
</dbReference>
<dbReference type="Proteomes" id="UP000006512">
    <property type="component" value="Unassembled WGS sequence"/>
</dbReference>
<accession>F4QLB0</accession>
<dbReference type="Pfam" id="PF01963">
    <property type="entry name" value="TraB_PrgY_gumN"/>
    <property type="match status" value="1"/>
</dbReference>
<evidence type="ECO:0000256" key="1">
    <source>
        <dbReference type="SAM" id="SignalP"/>
    </source>
</evidence>
<dbReference type="OrthoDB" id="7170764at2"/>
<name>F4QLB0_9CAUL</name>
<dbReference type="AlphaFoldDB" id="F4QLB0"/>
<keyword evidence="1" id="KW-0732">Signal</keyword>
<dbReference type="InterPro" id="IPR002816">
    <property type="entry name" value="TraB/PrgY/GumN_fam"/>
</dbReference>